<dbReference type="AlphaFoldDB" id="A0A8S3BYJ3"/>
<feature type="region of interest" description="Disordered" evidence="1">
    <location>
        <begin position="14"/>
        <end position="50"/>
    </location>
</feature>
<name>A0A8S3BYJ3_9BILA</name>
<evidence type="ECO:0000313" key="3">
    <source>
        <dbReference type="EMBL" id="CAF4871804.1"/>
    </source>
</evidence>
<evidence type="ECO:0000313" key="4">
    <source>
        <dbReference type="Proteomes" id="UP000681720"/>
    </source>
</evidence>
<accession>A0A8S3BYJ3</accession>
<gene>
    <name evidence="2" type="ORF">BYL167_LOCUS49939</name>
    <name evidence="3" type="ORF">GIL414_LOCUS50420</name>
</gene>
<protein>
    <submittedName>
        <fullName evidence="3">Uncharacterized protein</fullName>
    </submittedName>
</protein>
<feature type="compositionally biased region" description="Low complexity" evidence="1">
    <location>
        <begin position="22"/>
        <end position="50"/>
    </location>
</feature>
<dbReference type="EMBL" id="CAJOBH010150602">
    <property type="protein sequence ID" value="CAF4844337.1"/>
    <property type="molecule type" value="Genomic_DNA"/>
</dbReference>
<evidence type="ECO:0000313" key="2">
    <source>
        <dbReference type="EMBL" id="CAF4844337.1"/>
    </source>
</evidence>
<proteinExistence type="predicted"/>
<dbReference type="Proteomes" id="UP000681967">
    <property type="component" value="Unassembled WGS sequence"/>
</dbReference>
<dbReference type="PANTHER" id="PTHR37162:SF10">
    <property type="entry name" value="DUF4371 DOMAIN-CONTAINING PROTEIN"/>
    <property type="match status" value="1"/>
</dbReference>
<feature type="non-terminal residue" evidence="3">
    <location>
        <position position="233"/>
    </location>
</feature>
<organism evidence="3 4">
    <name type="scientific">Rotaria magnacalcarata</name>
    <dbReference type="NCBI Taxonomy" id="392030"/>
    <lineage>
        <taxon>Eukaryota</taxon>
        <taxon>Metazoa</taxon>
        <taxon>Spiralia</taxon>
        <taxon>Gnathifera</taxon>
        <taxon>Rotifera</taxon>
        <taxon>Eurotatoria</taxon>
        <taxon>Bdelloidea</taxon>
        <taxon>Philodinida</taxon>
        <taxon>Philodinidae</taxon>
        <taxon>Rotaria</taxon>
    </lineage>
</organism>
<dbReference type="EMBL" id="CAJOBJ010167993">
    <property type="protein sequence ID" value="CAF4871804.1"/>
    <property type="molecule type" value="Genomic_DNA"/>
</dbReference>
<sequence length="233" mass="25965">DHFSLQVDPLTVKESVTVTPKTTTAATSTNSSSSSSSSSASSSSSSSTTNKRYCSKFKKEWLSNSSFSMFLRECKSDPTKALCAVCNLQFSIENSGIDDINRHSKSKKHLECLKSAESNRSQTIYETFHMTTSELNKLCAAEVTMVFHTVKHSHSYISQDCTINLSKKCFPDSSIAKNITCNRTKQYSLINWAREIACNVLAPSITNYVVLELRDVAFFSVCSYMSKLKLEFN</sequence>
<comment type="caution">
    <text evidence="3">The sequence shown here is derived from an EMBL/GenBank/DDBJ whole genome shotgun (WGS) entry which is preliminary data.</text>
</comment>
<evidence type="ECO:0000256" key="1">
    <source>
        <dbReference type="SAM" id="MobiDB-lite"/>
    </source>
</evidence>
<dbReference type="Proteomes" id="UP000681720">
    <property type="component" value="Unassembled WGS sequence"/>
</dbReference>
<reference evidence="3" key="1">
    <citation type="submission" date="2021-02" db="EMBL/GenBank/DDBJ databases">
        <authorList>
            <person name="Nowell W R."/>
        </authorList>
    </citation>
    <scope>NUCLEOTIDE SEQUENCE</scope>
</reference>
<dbReference type="PANTHER" id="PTHR37162">
    <property type="entry name" value="HAT FAMILY DIMERISATION DOMAINCONTAINING PROTEIN-RELATED"/>
    <property type="match status" value="1"/>
</dbReference>